<organism evidence="5 6">
    <name type="scientific">Fulvitalea axinellae</name>
    <dbReference type="NCBI Taxonomy" id="1182444"/>
    <lineage>
        <taxon>Bacteria</taxon>
        <taxon>Pseudomonadati</taxon>
        <taxon>Bacteroidota</taxon>
        <taxon>Cytophagia</taxon>
        <taxon>Cytophagales</taxon>
        <taxon>Persicobacteraceae</taxon>
        <taxon>Fulvitalea</taxon>
    </lineage>
</organism>
<accession>A0AAU9CKG6</accession>
<dbReference type="CDD" id="cd12797">
    <property type="entry name" value="M23_peptidase"/>
    <property type="match status" value="1"/>
</dbReference>
<feature type="region of interest" description="Disordered" evidence="2">
    <location>
        <begin position="107"/>
        <end position="127"/>
    </location>
</feature>
<protein>
    <submittedName>
        <fullName evidence="5">Peptidase M23</fullName>
    </submittedName>
</protein>
<dbReference type="PANTHER" id="PTHR21666:SF289">
    <property type="entry name" value="L-ALA--D-GLU ENDOPEPTIDASE"/>
    <property type="match status" value="1"/>
</dbReference>
<dbReference type="EMBL" id="AP025314">
    <property type="protein sequence ID" value="BDD08412.1"/>
    <property type="molecule type" value="Genomic_DNA"/>
</dbReference>
<name>A0AAU9CKG6_9BACT</name>
<dbReference type="SUPFAM" id="SSF51261">
    <property type="entry name" value="Duplicated hybrid motif"/>
    <property type="match status" value="1"/>
</dbReference>
<dbReference type="Proteomes" id="UP001348817">
    <property type="component" value="Chromosome"/>
</dbReference>
<dbReference type="AlphaFoldDB" id="A0AAU9CKG6"/>
<evidence type="ECO:0000256" key="1">
    <source>
        <dbReference type="ARBA" id="ARBA00022729"/>
    </source>
</evidence>
<feature type="compositionally biased region" description="Basic and acidic residues" evidence="2">
    <location>
        <begin position="107"/>
        <end position="121"/>
    </location>
</feature>
<evidence type="ECO:0000256" key="3">
    <source>
        <dbReference type="SAM" id="Phobius"/>
    </source>
</evidence>
<evidence type="ECO:0000313" key="6">
    <source>
        <dbReference type="Proteomes" id="UP001348817"/>
    </source>
</evidence>
<evidence type="ECO:0000313" key="5">
    <source>
        <dbReference type="EMBL" id="BDD08412.1"/>
    </source>
</evidence>
<evidence type="ECO:0000259" key="4">
    <source>
        <dbReference type="Pfam" id="PF01551"/>
    </source>
</evidence>
<sequence>MADRLGTRYVLVIRSEENFAEKTTFSFNYAKLAVVLGSVFVVSVFVALFLAQTLLARWFDPSYENRANMKRIAALSGEVDSLMWAVESKQEFIENLTSVMSGEVRNEDSIRRENGLTEDQPRSVAESVQDADRRLRAEFNDVEIEDLNNSDVSYSELQQLFFFKPTEGTISSPYNAKEAHYGVDVVAKENETVKSVADGTVVMAAWTQDTGNVVIIQHQDNLMSVYKHTAEVFVKAGDFVSGGKVIAIVGNTGELTTGPHLHFEMWYNGSPMNPQEFLRY</sequence>
<dbReference type="GO" id="GO:0004222">
    <property type="term" value="F:metalloendopeptidase activity"/>
    <property type="evidence" value="ECO:0007669"/>
    <property type="project" value="TreeGrafter"/>
</dbReference>
<gene>
    <name evidence="5" type="ORF">FUAX_08440</name>
</gene>
<dbReference type="Gene3D" id="2.70.70.10">
    <property type="entry name" value="Glucose Permease (Domain IIA)"/>
    <property type="match status" value="1"/>
</dbReference>
<feature type="transmembrane region" description="Helical" evidence="3">
    <location>
        <begin position="32"/>
        <end position="56"/>
    </location>
</feature>
<dbReference type="PANTHER" id="PTHR21666">
    <property type="entry name" value="PEPTIDASE-RELATED"/>
    <property type="match status" value="1"/>
</dbReference>
<feature type="domain" description="M23ase beta-sheet core" evidence="4">
    <location>
        <begin position="179"/>
        <end position="274"/>
    </location>
</feature>
<keyword evidence="3" id="KW-1133">Transmembrane helix</keyword>
<keyword evidence="3" id="KW-0812">Transmembrane</keyword>
<keyword evidence="1" id="KW-0732">Signal</keyword>
<dbReference type="KEGG" id="fax:FUAX_08440"/>
<dbReference type="InterPro" id="IPR050570">
    <property type="entry name" value="Cell_wall_metabolism_enzyme"/>
</dbReference>
<dbReference type="InterPro" id="IPR016047">
    <property type="entry name" value="M23ase_b-sheet_dom"/>
</dbReference>
<proteinExistence type="predicted"/>
<dbReference type="RefSeq" id="WP_338393674.1">
    <property type="nucleotide sequence ID" value="NZ_AP025314.1"/>
</dbReference>
<dbReference type="Pfam" id="PF01551">
    <property type="entry name" value="Peptidase_M23"/>
    <property type="match status" value="1"/>
</dbReference>
<dbReference type="InterPro" id="IPR011055">
    <property type="entry name" value="Dup_hybrid_motif"/>
</dbReference>
<keyword evidence="3" id="KW-0472">Membrane</keyword>
<evidence type="ECO:0000256" key="2">
    <source>
        <dbReference type="SAM" id="MobiDB-lite"/>
    </source>
</evidence>
<keyword evidence="6" id="KW-1185">Reference proteome</keyword>
<reference evidence="5 6" key="1">
    <citation type="submission" date="2021-12" db="EMBL/GenBank/DDBJ databases">
        <title>Genome sequencing of bacteria with rrn-lacking chromosome and rrn-plasmid.</title>
        <authorList>
            <person name="Anda M."/>
            <person name="Iwasaki W."/>
        </authorList>
    </citation>
    <scope>NUCLEOTIDE SEQUENCE [LARGE SCALE GENOMIC DNA]</scope>
    <source>
        <strain evidence="5 6">DSM 100852</strain>
    </source>
</reference>